<dbReference type="Proteomes" id="UP000198341">
    <property type="component" value="Chromosome 1"/>
</dbReference>
<evidence type="ECO:0000259" key="12">
    <source>
        <dbReference type="PROSITE" id="PS50879"/>
    </source>
</evidence>
<feature type="domain" description="RNase H type-1" evidence="12">
    <location>
        <begin position="172"/>
        <end position="319"/>
    </location>
</feature>
<dbReference type="GO" id="GO:0003676">
    <property type="term" value="F:nucleic acid binding"/>
    <property type="evidence" value="ECO:0007669"/>
    <property type="project" value="InterPro"/>
</dbReference>
<dbReference type="InterPro" id="IPR037056">
    <property type="entry name" value="RNase_H1_N_sf"/>
</dbReference>
<dbReference type="InterPro" id="IPR036397">
    <property type="entry name" value="RNaseH_sf"/>
</dbReference>
<feature type="compositionally biased region" description="Acidic residues" evidence="11">
    <location>
        <begin position="117"/>
        <end position="128"/>
    </location>
</feature>
<comment type="similarity">
    <text evidence="3">Belongs to the RNase H family.</text>
</comment>
<dbReference type="GO" id="GO:0046872">
    <property type="term" value="F:metal ion binding"/>
    <property type="evidence" value="ECO:0007669"/>
    <property type="project" value="UniProtKB-KW"/>
</dbReference>
<dbReference type="FunFam" id="3.40.970.10:FF:000002">
    <property type="entry name" value="Ribonuclease H"/>
    <property type="match status" value="1"/>
</dbReference>
<keyword evidence="10" id="KW-0460">Magnesium</keyword>
<evidence type="ECO:0000256" key="3">
    <source>
        <dbReference type="ARBA" id="ARBA00005300"/>
    </source>
</evidence>
<dbReference type="InterPro" id="IPR012337">
    <property type="entry name" value="RNaseH-like_sf"/>
</dbReference>
<dbReference type="Pfam" id="PF13456">
    <property type="entry name" value="RVT_3"/>
    <property type="match status" value="1"/>
</dbReference>
<comment type="function">
    <text evidence="2">Endonuclease that specifically degrades the RNA of RNA-DNA hybrids.</text>
</comment>
<accession>K8E8R8</accession>
<feature type="compositionally biased region" description="Polar residues" evidence="11">
    <location>
        <begin position="145"/>
        <end position="160"/>
    </location>
</feature>
<evidence type="ECO:0000256" key="4">
    <source>
        <dbReference type="ARBA" id="ARBA00012180"/>
    </source>
</evidence>
<dbReference type="SUPFAM" id="SSF53098">
    <property type="entry name" value="Ribonuclease H-like"/>
    <property type="match status" value="1"/>
</dbReference>
<evidence type="ECO:0000256" key="11">
    <source>
        <dbReference type="SAM" id="MobiDB-lite"/>
    </source>
</evidence>
<proteinExistence type="inferred from homology"/>
<evidence type="ECO:0000256" key="10">
    <source>
        <dbReference type="ARBA" id="ARBA00022842"/>
    </source>
</evidence>
<sequence>MADRGGGLKTSSTAKNNKDNNTNKKKYYAVASGRKPGVYETWDECKKQVFSFPNAQHKSFSARADAEAWVKTNVVENPSSSSIAAEVRPTIPTNTQKRKAHTNSTKQTSITEYLDKNEEEFEDDDDGWTTEYEPMKPLSSPPAKRTTTARGKSNGNNTKRKLNTSAKANAEENVPFVLEFDGASRGNPGPAGAGALIRAPRIPSDAREEEEEEEERCGEIIKEICTSLGVATVNEAEYHALITGLKAAIELGIEDIRVRGDSNLIVSQVKGDWKVKEPRLIPLHAECNEMKKKFRRFDIAHVRREFNKDADALANSAIDDGTHTNDYEYKMSGSGGGGFSGGGGEGLGGGNANAAARMVRRAHYANIARATLCTMRFARIALL</sequence>
<keyword evidence="7" id="KW-0479">Metal-binding</keyword>
<evidence type="ECO:0000256" key="1">
    <source>
        <dbReference type="ARBA" id="ARBA00001946"/>
    </source>
</evidence>
<feature type="region of interest" description="Disordered" evidence="11">
    <location>
        <begin position="76"/>
        <end position="160"/>
    </location>
</feature>
<evidence type="ECO:0000256" key="8">
    <source>
        <dbReference type="ARBA" id="ARBA00022759"/>
    </source>
</evidence>
<organism evidence="13 14">
    <name type="scientific">Bathycoccus prasinos</name>
    <dbReference type="NCBI Taxonomy" id="41875"/>
    <lineage>
        <taxon>Eukaryota</taxon>
        <taxon>Viridiplantae</taxon>
        <taxon>Chlorophyta</taxon>
        <taxon>Mamiellophyceae</taxon>
        <taxon>Mamiellales</taxon>
        <taxon>Bathycoccaceae</taxon>
        <taxon>Bathycoccus</taxon>
    </lineage>
</organism>
<dbReference type="PANTHER" id="PTHR46387:SF2">
    <property type="entry name" value="RIBONUCLEASE HI"/>
    <property type="match status" value="1"/>
</dbReference>
<dbReference type="EC" id="3.1.26.4" evidence="4"/>
<dbReference type="Pfam" id="PF01693">
    <property type="entry name" value="Cauli_VI"/>
    <property type="match status" value="1"/>
</dbReference>
<keyword evidence="8" id="KW-0255">Endonuclease</keyword>
<dbReference type="PROSITE" id="PS50879">
    <property type="entry name" value="RNASE_H_1"/>
    <property type="match status" value="1"/>
</dbReference>
<dbReference type="SUPFAM" id="SSF55658">
    <property type="entry name" value="L9 N-domain-like"/>
    <property type="match status" value="1"/>
</dbReference>
<comment type="cofactor">
    <cofactor evidence="1">
        <name>Mg(2+)</name>
        <dbReference type="ChEBI" id="CHEBI:18420"/>
    </cofactor>
</comment>
<protein>
    <recommendedName>
        <fullName evidence="5">Ribonuclease H</fullName>
        <ecNumber evidence="4">3.1.26.4</ecNumber>
    </recommendedName>
</protein>
<name>K8E8R8_9CHLO</name>
<dbReference type="GeneID" id="19018385"/>
<evidence type="ECO:0000256" key="9">
    <source>
        <dbReference type="ARBA" id="ARBA00022801"/>
    </source>
</evidence>
<dbReference type="KEGG" id="bpg:Bathy01g06500"/>
<evidence type="ECO:0000313" key="13">
    <source>
        <dbReference type="EMBL" id="CCO14037.1"/>
    </source>
</evidence>
<evidence type="ECO:0000256" key="6">
    <source>
        <dbReference type="ARBA" id="ARBA00022722"/>
    </source>
</evidence>
<dbReference type="eggNOG" id="ENOG502QRR5">
    <property type="taxonomic scope" value="Eukaryota"/>
</dbReference>
<reference evidence="13 14" key="1">
    <citation type="submission" date="2011-10" db="EMBL/GenBank/DDBJ databases">
        <authorList>
            <person name="Genoscope - CEA"/>
        </authorList>
    </citation>
    <scope>NUCLEOTIDE SEQUENCE [LARGE SCALE GENOMIC DNA]</scope>
    <source>
        <strain evidence="13 14">RCC 1105</strain>
    </source>
</reference>
<keyword evidence="14" id="KW-1185">Reference proteome</keyword>
<dbReference type="EMBL" id="FO082278">
    <property type="protein sequence ID" value="CCO14037.1"/>
    <property type="molecule type" value="Genomic_DNA"/>
</dbReference>
<dbReference type="OrthoDB" id="2016287at2759"/>
<gene>
    <name evidence="13" type="ORF">Bathy01g06500</name>
</gene>
<dbReference type="CDD" id="cd09279">
    <property type="entry name" value="RNase_HI_like"/>
    <property type="match status" value="1"/>
</dbReference>
<feature type="region of interest" description="Disordered" evidence="11">
    <location>
        <begin position="1"/>
        <end position="28"/>
    </location>
</feature>
<keyword evidence="6" id="KW-0540">Nuclease</keyword>
<dbReference type="Gene3D" id="3.30.420.10">
    <property type="entry name" value="Ribonuclease H-like superfamily/Ribonuclease H"/>
    <property type="match status" value="1"/>
</dbReference>
<evidence type="ECO:0000313" key="14">
    <source>
        <dbReference type="Proteomes" id="UP000198341"/>
    </source>
</evidence>
<evidence type="ECO:0000256" key="5">
    <source>
        <dbReference type="ARBA" id="ARBA00017721"/>
    </source>
</evidence>
<evidence type="ECO:0000256" key="2">
    <source>
        <dbReference type="ARBA" id="ARBA00004065"/>
    </source>
</evidence>
<dbReference type="InterPro" id="IPR009027">
    <property type="entry name" value="Ribosomal_bL9/RNase_H1_N"/>
</dbReference>
<dbReference type="RefSeq" id="XP_007515158.1">
    <property type="nucleotide sequence ID" value="XM_007515096.1"/>
</dbReference>
<dbReference type="InterPro" id="IPR011320">
    <property type="entry name" value="RNase_H1_N"/>
</dbReference>
<dbReference type="PANTHER" id="PTHR46387">
    <property type="entry name" value="POLYNUCLEOTIDYL TRANSFERASE, RIBONUCLEASE H-LIKE SUPERFAMILY PROTEIN"/>
    <property type="match status" value="1"/>
</dbReference>
<dbReference type="Gene3D" id="3.40.970.10">
    <property type="entry name" value="Ribonuclease H1, N-terminal domain"/>
    <property type="match status" value="1"/>
</dbReference>
<dbReference type="InterPro" id="IPR002156">
    <property type="entry name" value="RNaseH_domain"/>
</dbReference>
<dbReference type="GO" id="GO:0004523">
    <property type="term" value="F:RNA-DNA hybrid ribonuclease activity"/>
    <property type="evidence" value="ECO:0007669"/>
    <property type="project" value="UniProtKB-EC"/>
</dbReference>
<dbReference type="STRING" id="41875.K8E8R8"/>
<keyword evidence="9" id="KW-0378">Hydrolase</keyword>
<dbReference type="AlphaFoldDB" id="K8E8R8"/>
<feature type="compositionally biased region" description="Polar residues" evidence="11">
    <location>
        <begin position="102"/>
        <end position="111"/>
    </location>
</feature>
<evidence type="ECO:0000256" key="7">
    <source>
        <dbReference type="ARBA" id="ARBA00022723"/>
    </source>
</evidence>